<evidence type="ECO:0000256" key="2">
    <source>
        <dbReference type="ARBA" id="ARBA00022448"/>
    </source>
</evidence>
<keyword evidence="5" id="KW-0809">Transit peptide</keyword>
<evidence type="ECO:0000256" key="9">
    <source>
        <dbReference type="ARBA" id="ARBA00038146"/>
    </source>
</evidence>
<evidence type="ECO:0000313" key="14">
    <source>
        <dbReference type="Proteomes" id="UP000240830"/>
    </source>
</evidence>
<accession>A0A2H9TJG8</accession>
<evidence type="ECO:0000259" key="12">
    <source>
        <dbReference type="Pfam" id="PF00675"/>
    </source>
</evidence>
<dbReference type="OrthoDB" id="6369905at2759"/>
<keyword evidence="3" id="KW-0679">Respiratory chain</keyword>
<dbReference type="EMBL" id="MTSL01000150">
    <property type="protein sequence ID" value="PJF17892.1"/>
    <property type="molecule type" value="Genomic_DNA"/>
</dbReference>
<evidence type="ECO:0000256" key="6">
    <source>
        <dbReference type="ARBA" id="ARBA00022982"/>
    </source>
</evidence>
<dbReference type="GO" id="GO:0005743">
    <property type="term" value="C:mitochondrial inner membrane"/>
    <property type="evidence" value="ECO:0007669"/>
    <property type="project" value="UniProtKB-SubCell"/>
</dbReference>
<name>A0A2H9TJG8_9FUNG</name>
<feature type="domain" description="Peptidase M16 N-terminal" evidence="12">
    <location>
        <begin position="141"/>
        <end position="188"/>
    </location>
</feature>
<keyword evidence="4" id="KW-0999">Mitochondrion inner membrane</keyword>
<evidence type="ECO:0000256" key="5">
    <source>
        <dbReference type="ARBA" id="ARBA00022946"/>
    </source>
</evidence>
<feature type="region of interest" description="Disordered" evidence="11">
    <location>
        <begin position="102"/>
        <end position="122"/>
    </location>
</feature>
<dbReference type="InterPro" id="IPR011765">
    <property type="entry name" value="Pept_M16_N"/>
</dbReference>
<evidence type="ECO:0000256" key="10">
    <source>
        <dbReference type="ARBA" id="ARBA00040751"/>
    </source>
</evidence>
<keyword evidence="2" id="KW-0813">Transport</keyword>
<protein>
    <recommendedName>
        <fullName evidence="10">Cytochrome b-c1 complex subunit 2, mitochondrial</fullName>
    </recommendedName>
</protein>
<feature type="non-terminal residue" evidence="13">
    <location>
        <position position="1"/>
    </location>
</feature>
<dbReference type="PANTHER" id="PTHR11851">
    <property type="entry name" value="METALLOPROTEASE"/>
    <property type="match status" value="1"/>
</dbReference>
<dbReference type="STRING" id="1246581.A0A2H9TJG8"/>
<evidence type="ECO:0000256" key="3">
    <source>
        <dbReference type="ARBA" id="ARBA00022660"/>
    </source>
</evidence>
<dbReference type="InterPro" id="IPR011249">
    <property type="entry name" value="Metalloenz_LuxS/M16"/>
</dbReference>
<evidence type="ECO:0000256" key="4">
    <source>
        <dbReference type="ARBA" id="ARBA00022792"/>
    </source>
</evidence>
<dbReference type="InterPro" id="IPR050361">
    <property type="entry name" value="MPP/UQCRC_Complex"/>
</dbReference>
<sequence length="502" mass="54076">SLRFSLSKLEARSSGSLFSSTTNCSEIGTGSGTAVASDIEPVRWCHHRVGPIKFPGPGPIREKTIPMRLCSTICSVRSRRLFSGQTQLDAMSQEIFKEAVRGSHTGAKSGSEPDIKTPKSTSTPQLAVLANNVMVATSGAVSPAVGLMWKIPAGSRYEDASTTGLSHYLRHAFFAVSQAYCCDKFVGEFQGESNVVKSIGNILANFKLEYHQLADIEERVVLDRELYAGDVEAQLWDNAFEVAFRTGLGNSTISSGKNENVSVSSLNSFLKSSFERSGHVVVADGIEQVELMQAVKSSFSQTVPSHRPGVPQKFFGGERRFEWQGEQNHVLVAFGTSGSVDRTEANAIRILKALIGAHTSVRYGTLQSHLTGLKGIFAKNNSVSMSVASTECVDGGLLGIKVTTPRQFGVNAVLDTLCGDLKSLTQGNLTPDALVAAKTRASFELALADGKISDPVNDHLKQISSMTTNEFKNIISKILLRKSVMISAGNLKELPYADEISF</sequence>
<dbReference type="SUPFAM" id="SSF63411">
    <property type="entry name" value="LuxS/MPP-like metallohydrolase"/>
    <property type="match status" value="2"/>
</dbReference>
<keyword evidence="13" id="KW-0378">Hydrolase</keyword>
<evidence type="ECO:0000313" key="13">
    <source>
        <dbReference type="EMBL" id="PJF17892.1"/>
    </source>
</evidence>
<dbReference type="GO" id="GO:0046872">
    <property type="term" value="F:metal ion binding"/>
    <property type="evidence" value="ECO:0007669"/>
    <property type="project" value="InterPro"/>
</dbReference>
<evidence type="ECO:0000256" key="1">
    <source>
        <dbReference type="ARBA" id="ARBA00004443"/>
    </source>
</evidence>
<dbReference type="PANTHER" id="PTHR11851:SF209">
    <property type="entry name" value="CYTOCHROME B-C1 COMPLEX SUBUNIT 2, MITOCHONDRIAL"/>
    <property type="match status" value="1"/>
</dbReference>
<keyword evidence="14" id="KW-1185">Reference proteome</keyword>
<dbReference type="Gene3D" id="3.30.830.10">
    <property type="entry name" value="Metalloenzyme, LuxS/M16 peptidase-like"/>
    <property type="match status" value="2"/>
</dbReference>
<comment type="similarity">
    <text evidence="9">Belongs to the peptidase M16 family. UQCRC2/QCR2 subfamily.</text>
</comment>
<gene>
    <name evidence="13" type="ORF">PSACC_02290</name>
</gene>
<dbReference type="Proteomes" id="UP000240830">
    <property type="component" value="Unassembled WGS sequence"/>
</dbReference>
<dbReference type="AlphaFoldDB" id="A0A2H9TJG8"/>
<keyword evidence="6" id="KW-0249">Electron transport</keyword>
<proteinExistence type="inferred from homology"/>
<evidence type="ECO:0000256" key="8">
    <source>
        <dbReference type="ARBA" id="ARBA00023136"/>
    </source>
</evidence>
<organism evidence="13 14">
    <name type="scientific">Paramicrosporidium saccamoebae</name>
    <dbReference type="NCBI Taxonomy" id="1246581"/>
    <lineage>
        <taxon>Eukaryota</taxon>
        <taxon>Fungi</taxon>
        <taxon>Fungi incertae sedis</taxon>
        <taxon>Cryptomycota</taxon>
        <taxon>Cryptomycota incertae sedis</taxon>
        <taxon>Paramicrosporidium</taxon>
    </lineage>
</organism>
<dbReference type="GO" id="GO:0016787">
    <property type="term" value="F:hydrolase activity"/>
    <property type="evidence" value="ECO:0007669"/>
    <property type="project" value="UniProtKB-KW"/>
</dbReference>
<comment type="caution">
    <text evidence="13">The sequence shown here is derived from an EMBL/GenBank/DDBJ whole genome shotgun (WGS) entry which is preliminary data.</text>
</comment>
<evidence type="ECO:0000256" key="11">
    <source>
        <dbReference type="SAM" id="MobiDB-lite"/>
    </source>
</evidence>
<reference evidence="13 14" key="1">
    <citation type="submission" date="2016-10" db="EMBL/GenBank/DDBJ databases">
        <title>The genome of Paramicrosporidium saccamoebae is the missing link in understanding Cryptomycota and Microsporidia evolution.</title>
        <authorList>
            <person name="Quandt C.A."/>
            <person name="Beaudet D."/>
            <person name="Corsaro D."/>
            <person name="Michel R."/>
            <person name="Corradi N."/>
            <person name="James T."/>
        </authorList>
    </citation>
    <scope>NUCLEOTIDE SEQUENCE [LARGE SCALE GENOMIC DNA]</scope>
    <source>
        <strain evidence="13 14">KSL3</strain>
    </source>
</reference>
<keyword evidence="7" id="KW-0496">Mitochondrion</keyword>
<evidence type="ECO:0000256" key="7">
    <source>
        <dbReference type="ARBA" id="ARBA00023128"/>
    </source>
</evidence>
<comment type="subcellular location">
    <subcellularLocation>
        <location evidence="1">Mitochondrion inner membrane</location>
        <topology evidence="1">Peripheral membrane protein</topology>
        <orientation evidence="1">Matrix side</orientation>
    </subcellularLocation>
</comment>
<dbReference type="Pfam" id="PF00675">
    <property type="entry name" value="Peptidase_M16"/>
    <property type="match status" value="1"/>
</dbReference>
<keyword evidence="8" id="KW-0472">Membrane</keyword>